<accession>A0A2K1ZCU1</accession>
<reference evidence="2 3" key="1">
    <citation type="journal article" date="2006" name="Science">
        <title>The genome of black cottonwood, Populus trichocarpa (Torr. &amp; Gray).</title>
        <authorList>
            <person name="Tuskan G.A."/>
            <person name="Difazio S."/>
            <person name="Jansson S."/>
            <person name="Bohlmann J."/>
            <person name="Grigoriev I."/>
            <person name="Hellsten U."/>
            <person name="Putnam N."/>
            <person name="Ralph S."/>
            <person name="Rombauts S."/>
            <person name="Salamov A."/>
            <person name="Schein J."/>
            <person name="Sterck L."/>
            <person name="Aerts A."/>
            <person name="Bhalerao R.R."/>
            <person name="Bhalerao R.P."/>
            <person name="Blaudez D."/>
            <person name="Boerjan W."/>
            <person name="Brun A."/>
            <person name="Brunner A."/>
            <person name="Busov V."/>
            <person name="Campbell M."/>
            <person name="Carlson J."/>
            <person name="Chalot M."/>
            <person name="Chapman J."/>
            <person name="Chen G.L."/>
            <person name="Cooper D."/>
            <person name="Coutinho P.M."/>
            <person name="Couturier J."/>
            <person name="Covert S."/>
            <person name="Cronk Q."/>
            <person name="Cunningham R."/>
            <person name="Davis J."/>
            <person name="Degroeve S."/>
            <person name="Dejardin A."/>
            <person name="Depamphilis C."/>
            <person name="Detter J."/>
            <person name="Dirks B."/>
            <person name="Dubchak I."/>
            <person name="Duplessis S."/>
            <person name="Ehlting J."/>
            <person name="Ellis B."/>
            <person name="Gendler K."/>
            <person name="Goodstein D."/>
            <person name="Gribskov M."/>
            <person name="Grimwood J."/>
            <person name="Groover A."/>
            <person name="Gunter L."/>
            <person name="Hamberger B."/>
            <person name="Heinze B."/>
            <person name="Helariutta Y."/>
            <person name="Henrissat B."/>
            <person name="Holligan D."/>
            <person name="Holt R."/>
            <person name="Huang W."/>
            <person name="Islam-Faridi N."/>
            <person name="Jones S."/>
            <person name="Jones-Rhoades M."/>
            <person name="Jorgensen R."/>
            <person name="Joshi C."/>
            <person name="Kangasjarvi J."/>
            <person name="Karlsson J."/>
            <person name="Kelleher C."/>
            <person name="Kirkpatrick R."/>
            <person name="Kirst M."/>
            <person name="Kohler A."/>
            <person name="Kalluri U."/>
            <person name="Larimer F."/>
            <person name="Leebens-Mack J."/>
            <person name="Leple J.C."/>
            <person name="Locascio P."/>
            <person name="Lou Y."/>
            <person name="Lucas S."/>
            <person name="Martin F."/>
            <person name="Montanini B."/>
            <person name="Napoli C."/>
            <person name="Nelson D.R."/>
            <person name="Nelson C."/>
            <person name="Nieminen K."/>
            <person name="Nilsson O."/>
            <person name="Pereda V."/>
            <person name="Peter G."/>
            <person name="Philippe R."/>
            <person name="Pilate G."/>
            <person name="Poliakov A."/>
            <person name="Razumovskaya J."/>
            <person name="Richardson P."/>
            <person name="Rinaldi C."/>
            <person name="Ritland K."/>
            <person name="Rouze P."/>
            <person name="Ryaboy D."/>
            <person name="Schmutz J."/>
            <person name="Schrader J."/>
            <person name="Segerman B."/>
            <person name="Shin H."/>
            <person name="Siddiqui A."/>
            <person name="Sterky F."/>
            <person name="Terry A."/>
            <person name="Tsai C.J."/>
            <person name="Uberbacher E."/>
            <person name="Unneberg P."/>
            <person name="Vahala J."/>
            <person name="Wall K."/>
            <person name="Wessler S."/>
            <person name="Yang G."/>
            <person name="Yin T."/>
            <person name="Douglas C."/>
            <person name="Marra M."/>
            <person name="Sandberg G."/>
            <person name="Van de Peer Y."/>
            <person name="Rokhsar D."/>
        </authorList>
    </citation>
    <scope>NUCLEOTIDE SEQUENCE [LARGE SCALE GENOMIC DNA]</scope>
    <source>
        <strain evidence="3">cv. Nisqually</strain>
    </source>
</reference>
<protein>
    <submittedName>
        <fullName evidence="2">Uncharacterized protein</fullName>
    </submittedName>
</protein>
<proteinExistence type="predicted"/>
<keyword evidence="3" id="KW-1185">Reference proteome</keyword>
<dbReference type="Proteomes" id="UP000006729">
    <property type="component" value="Chromosome 8"/>
</dbReference>
<name>A0A2K1ZCU1_POPTR</name>
<dbReference type="EMBL" id="CM009297">
    <property type="protein sequence ID" value="PNT23098.1"/>
    <property type="molecule type" value="Genomic_DNA"/>
</dbReference>
<sequence>MISVTGGLDAFSRRQPTSVQDPPHEKLNATNGQGNDWKPFLHTIGTPQMIRHYKSPAKLHQGSQK</sequence>
<organism evidence="2 3">
    <name type="scientific">Populus trichocarpa</name>
    <name type="common">Western balsam poplar</name>
    <name type="synonym">Populus balsamifera subsp. trichocarpa</name>
    <dbReference type="NCBI Taxonomy" id="3694"/>
    <lineage>
        <taxon>Eukaryota</taxon>
        <taxon>Viridiplantae</taxon>
        <taxon>Streptophyta</taxon>
        <taxon>Embryophyta</taxon>
        <taxon>Tracheophyta</taxon>
        <taxon>Spermatophyta</taxon>
        <taxon>Magnoliopsida</taxon>
        <taxon>eudicotyledons</taxon>
        <taxon>Gunneridae</taxon>
        <taxon>Pentapetalae</taxon>
        <taxon>rosids</taxon>
        <taxon>fabids</taxon>
        <taxon>Malpighiales</taxon>
        <taxon>Salicaceae</taxon>
        <taxon>Saliceae</taxon>
        <taxon>Populus</taxon>
    </lineage>
</organism>
<dbReference type="InParanoid" id="A0A2K1ZCU1"/>
<dbReference type="AlphaFoldDB" id="A0A2K1ZCU1"/>
<evidence type="ECO:0000313" key="3">
    <source>
        <dbReference type="Proteomes" id="UP000006729"/>
    </source>
</evidence>
<gene>
    <name evidence="2" type="ORF">POPTR_008G064600</name>
</gene>
<feature type="region of interest" description="Disordered" evidence="1">
    <location>
        <begin position="1"/>
        <end position="40"/>
    </location>
</feature>
<evidence type="ECO:0000313" key="2">
    <source>
        <dbReference type="EMBL" id="PNT23098.1"/>
    </source>
</evidence>
<evidence type="ECO:0000256" key="1">
    <source>
        <dbReference type="SAM" id="MobiDB-lite"/>
    </source>
</evidence>